<dbReference type="EMBL" id="JBHSCO010000004">
    <property type="protein sequence ID" value="MFC4392226.1"/>
    <property type="molecule type" value="Genomic_DNA"/>
</dbReference>
<dbReference type="PANTHER" id="PTHR43685">
    <property type="entry name" value="GLYCOSYLTRANSFERASE"/>
    <property type="match status" value="1"/>
</dbReference>
<dbReference type="InterPro" id="IPR001173">
    <property type="entry name" value="Glyco_trans_2-like"/>
</dbReference>
<proteinExistence type="predicted"/>
<name>A0ABV8W6C8_9FLAO</name>
<reference evidence="3" key="1">
    <citation type="journal article" date="2019" name="Int. J. Syst. Evol. Microbiol.">
        <title>The Global Catalogue of Microorganisms (GCM) 10K type strain sequencing project: providing services to taxonomists for standard genome sequencing and annotation.</title>
        <authorList>
            <consortium name="The Broad Institute Genomics Platform"/>
            <consortium name="The Broad Institute Genome Sequencing Center for Infectious Disease"/>
            <person name="Wu L."/>
            <person name="Ma J."/>
        </authorList>
    </citation>
    <scope>NUCLEOTIDE SEQUENCE [LARGE SCALE GENOMIC DNA]</scope>
    <source>
        <strain evidence="3">CGMCC 1.15345</strain>
    </source>
</reference>
<dbReference type="PANTHER" id="PTHR43685:SF2">
    <property type="entry name" value="GLYCOSYLTRANSFERASE 2-LIKE DOMAIN-CONTAINING PROTEIN"/>
    <property type="match status" value="1"/>
</dbReference>
<dbReference type="Pfam" id="PF00535">
    <property type="entry name" value="Glycos_transf_2"/>
    <property type="match status" value="1"/>
</dbReference>
<evidence type="ECO:0000259" key="1">
    <source>
        <dbReference type="Pfam" id="PF00535"/>
    </source>
</evidence>
<accession>A0ABV8W6C8</accession>
<dbReference type="InterPro" id="IPR050834">
    <property type="entry name" value="Glycosyltransf_2"/>
</dbReference>
<sequence length="295" mass="34425">MLSVLIPVYNYNIFTLVETIYKQTLECNIPFEIICLDDASQEFTIENQRINQFQNCFFTILEKNIGRSAIRNLLAKKAVYENQLFLDADVISVHDNFISNYISEIKNNKKVIFGGLLYETKKPSKELLLRWIYGREREALPLSQRIQNPSQTALVSNLLIKKEIVLRFPFDETLTQYGYEDLLFFAVLKSNQIEIAHIENPVFHLNLETSALFLSKTKTALENLAFLNYSNKISLNESRIIASFELLKTIKMLAVFSFIFRKLESKIERNLVSEQPSLFLFDIYKLGYYCFLKSK</sequence>
<gene>
    <name evidence="2" type="ORF">ACFOY0_14600</name>
</gene>
<feature type="domain" description="Glycosyltransferase 2-like" evidence="1">
    <location>
        <begin position="3"/>
        <end position="132"/>
    </location>
</feature>
<comment type="caution">
    <text evidence="2">The sequence shown here is derived from an EMBL/GenBank/DDBJ whole genome shotgun (WGS) entry which is preliminary data.</text>
</comment>
<dbReference type="InterPro" id="IPR029044">
    <property type="entry name" value="Nucleotide-diphossugar_trans"/>
</dbReference>
<dbReference type="CDD" id="cd00761">
    <property type="entry name" value="Glyco_tranf_GTA_type"/>
    <property type="match status" value="1"/>
</dbReference>
<dbReference type="Proteomes" id="UP001595719">
    <property type="component" value="Unassembled WGS sequence"/>
</dbReference>
<organism evidence="2 3">
    <name type="scientific">Flavobacterium quisquiliarum</name>
    <dbReference type="NCBI Taxonomy" id="1834436"/>
    <lineage>
        <taxon>Bacteria</taxon>
        <taxon>Pseudomonadati</taxon>
        <taxon>Bacteroidota</taxon>
        <taxon>Flavobacteriia</taxon>
        <taxon>Flavobacteriales</taxon>
        <taxon>Flavobacteriaceae</taxon>
        <taxon>Flavobacterium</taxon>
    </lineage>
</organism>
<keyword evidence="3" id="KW-1185">Reference proteome</keyword>
<evidence type="ECO:0000313" key="2">
    <source>
        <dbReference type="EMBL" id="MFC4392226.1"/>
    </source>
</evidence>
<protein>
    <submittedName>
        <fullName evidence="2">Glycosyltransferase family 2 protein</fullName>
    </submittedName>
</protein>
<dbReference type="RefSeq" id="WP_179007031.1">
    <property type="nucleotide sequence ID" value="NZ_JBHSCO010000004.1"/>
</dbReference>
<evidence type="ECO:0000313" key="3">
    <source>
        <dbReference type="Proteomes" id="UP001595719"/>
    </source>
</evidence>
<dbReference type="SUPFAM" id="SSF53448">
    <property type="entry name" value="Nucleotide-diphospho-sugar transferases"/>
    <property type="match status" value="1"/>
</dbReference>
<dbReference type="Gene3D" id="3.90.550.10">
    <property type="entry name" value="Spore Coat Polysaccharide Biosynthesis Protein SpsA, Chain A"/>
    <property type="match status" value="1"/>
</dbReference>